<dbReference type="GO" id="GO:0000287">
    <property type="term" value="F:magnesium ion binding"/>
    <property type="evidence" value="ECO:0007669"/>
    <property type="project" value="InterPro"/>
</dbReference>
<dbReference type="AlphaFoldDB" id="A0AAD8NIY6"/>
<accession>A0AAD8NIY6</accession>
<evidence type="ECO:0000256" key="2">
    <source>
        <dbReference type="ARBA" id="ARBA00022842"/>
    </source>
</evidence>
<dbReference type="Gene3D" id="1.50.10.130">
    <property type="entry name" value="Terpene synthase, N-terminal domain"/>
    <property type="match status" value="1"/>
</dbReference>
<feature type="domain" description="Terpene synthase N-terminal" evidence="3">
    <location>
        <begin position="47"/>
        <end position="199"/>
    </location>
</feature>
<evidence type="ECO:0000313" key="5">
    <source>
        <dbReference type="EMBL" id="KAK1411364.1"/>
    </source>
</evidence>
<protein>
    <submittedName>
        <fullName evidence="5">Uncharacterized protein</fullName>
    </submittedName>
</protein>
<dbReference type="PANTHER" id="PTHR31225">
    <property type="entry name" value="OS04G0344100 PROTEIN-RELATED"/>
    <property type="match status" value="1"/>
</dbReference>
<dbReference type="InterPro" id="IPR008930">
    <property type="entry name" value="Terpenoid_cyclase/PrenylTrfase"/>
</dbReference>
<proteinExistence type="predicted"/>
<dbReference type="SFLD" id="SFLDG01019">
    <property type="entry name" value="Terpene_Cyclase_Like_1_C_Termi"/>
    <property type="match status" value="1"/>
</dbReference>
<dbReference type="GO" id="GO:0046246">
    <property type="term" value="P:terpene biosynthetic process"/>
    <property type="evidence" value="ECO:0007669"/>
    <property type="project" value="UniProtKB-ARBA"/>
</dbReference>
<dbReference type="InterPro" id="IPR050148">
    <property type="entry name" value="Terpene_synthase-like"/>
</dbReference>
<dbReference type="SFLD" id="SFLDS00005">
    <property type="entry name" value="Isoprenoid_Synthase_Type_I"/>
    <property type="match status" value="1"/>
</dbReference>
<dbReference type="InterPro" id="IPR001906">
    <property type="entry name" value="Terpene_synth_N"/>
</dbReference>
<dbReference type="Pfam" id="PF01397">
    <property type="entry name" value="Terpene_synth"/>
    <property type="match status" value="1"/>
</dbReference>
<dbReference type="InterPro" id="IPR036965">
    <property type="entry name" value="Terpene_synth_N_sf"/>
</dbReference>
<dbReference type="CDD" id="cd00684">
    <property type="entry name" value="Terpene_cyclase_plant_C1"/>
    <property type="match status" value="1"/>
</dbReference>
<dbReference type="InterPro" id="IPR034741">
    <property type="entry name" value="Terpene_cyclase-like_1_C"/>
</dbReference>
<dbReference type="Gene3D" id="1.10.600.10">
    <property type="entry name" value="Farnesyl Diphosphate Synthase"/>
    <property type="match status" value="1"/>
</dbReference>
<dbReference type="Proteomes" id="UP001229421">
    <property type="component" value="Unassembled WGS sequence"/>
</dbReference>
<sequence>MNISPFLGSKICMPTFPLVRDASKELTCFGRINSLLVNRHKPKVIPSQVDVNKKIDKLKENTRRTLMMTSDPTKILELIDTIQRLGVGHYFHEEIKKMLEKLTQVLPDDDLYTTSLNFRLRRHNGLYTNPGVFQKFMDTNGDLMKSSSEDIEGLLSLYEASYLGSSGEDVLLHAREISTRHLNMLVSQLSPTLQKKVVEGLKLPRHMRMERLEARRFIKEYDNDNDHDPILLELAKYDYNMVQSVLQRELAEITRWWEDLDLCGNLGLVRDRHVECFLWTVGLLPEMRFSSSRIELAKQIAIMLVIDDIYDTYGSYDDLVLFTQAIQRWDLNATRQLPEYMKIAYVALYNTNNEICKTLLGERGLNAQPFLRKTWTDMVEAYMVEAEWAKSGKIPTFEDYMENRITTSGAYMALVHLFFLVSDGVIPENTQDLLDPYPKFFILGGTILGLWDDLGTAKEEHERGDVLSSTYLLMKKNNITCEEEGRKEILRLIHTLWNDLNVELVTPNVSLLPTIKVALNMSRASQVVYQHSDDSYLSSVEYHVETLFYKPIDN</sequence>
<dbReference type="PANTHER" id="PTHR31225:SF137">
    <property type="entry name" value="TERPENE SYNTHASE 11-RELATED"/>
    <property type="match status" value="1"/>
</dbReference>
<reference evidence="5" key="1">
    <citation type="journal article" date="2023" name="bioRxiv">
        <title>Improved chromosome-level genome assembly for marigold (Tagetes erecta).</title>
        <authorList>
            <person name="Jiang F."/>
            <person name="Yuan L."/>
            <person name="Wang S."/>
            <person name="Wang H."/>
            <person name="Xu D."/>
            <person name="Wang A."/>
            <person name="Fan W."/>
        </authorList>
    </citation>
    <scope>NUCLEOTIDE SEQUENCE</scope>
    <source>
        <strain evidence="5">WSJ</strain>
        <tissue evidence="5">Leaf</tissue>
    </source>
</reference>
<feature type="domain" description="Terpene synthase metal-binding" evidence="4">
    <location>
        <begin position="259"/>
        <end position="499"/>
    </location>
</feature>
<dbReference type="SUPFAM" id="SSF48239">
    <property type="entry name" value="Terpenoid cyclases/Protein prenyltransferases"/>
    <property type="match status" value="1"/>
</dbReference>
<dbReference type="EMBL" id="JAUHHV010000010">
    <property type="protein sequence ID" value="KAK1411364.1"/>
    <property type="molecule type" value="Genomic_DNA"/>
</dbReference>
<evidence type="ECO:0000259" key="4">
    <source>
        <dbReference type="Pfam" id="PF03936"/>
    </source>
</evidence>
<dbReference type="InterPro" id="IPR005630">
    <property type="entry name" value="Terpene_synthase_metal-bd"/>
</dbReference>
<keyword evidence="6" id="KW-1185">Reference proteome</keyword>
<keyword evidence="1" id="KW-0479">Metal-binding</keyword>
<comment type="caution">
    <text evidence="5">The sequence shown here is derived from an EMBL/GenBank/DDBJ whole genome shotgun (WGS) entry which is preliminary data.</text>
</comment>
<evidence type="ECO:0000313" key="6">
    <source>
        <dbReference type="Proteomes" id="UP001229421"/>
    </source>
</evidence>
<dbReference type="GO" id="GO:0010333">
    <property type="term" value="F:terpene synthase activity"/>
    <property type="evidence" value="ECO:0007669"/>
    <property type="project" value="InterPro"/>
</dbReference>
<dbReference type="GO" id="GO:0016102">
    <property type="term" value="P:diterpenoid biosynthetic process"/>
    <property type="evidence" value="ECO:0007669"/>
    <property type="project" value="InterPro"/>
</dbReference>
<dbReference type="FunFam" id="1.10.600.10:FF:000007">
    <property type="entry name" value="Isoprene synthase, chloroplastic"/>
    <property type="match status" value="1"/>
</dbReference>
<name>A0AAD8NIY6_TARER</name>
<evidence type="ECO:0000256" key="1">
    <source>
        <dbReference type="ARBA" id="ARBA00022723"/>
    </source>
</evidence>
<gene>
    <name evidence="5" type="ORF">QVD17_37912</name>
</gene>
<dbReference type="InterPro" id="IPR044814">
    <property type="entry name" value="Terpene_cyclase_plant_C1"/>
</dbReference>
<organism evidence="5 6">
    <name type="scientific">Tagetes erecta</name>
    <name type="common">African marigold</name>
    <dbReference type="NCBI Taxonomy" id="13708"/>
    <lineage>
        <taxon>Eukaryota</taxon>
        <taxon>Viridiplantae</taxon>
        <taxon>Streptophyta</taxon>
        <taxon>Embryophyta</taxon>
        <taxon>Tracheophyta</taxon>
        <taxon>Spermatophyta</taxon>
        <taxon>Magnoliopsida</taxon>
        <taxon>eudicotyledons</taxon>
        <taxon>Gunneridae</taxon>
        <taxon>Pentapetalae</taxon>
        <taxon>asterids</taxon>
        <taxon>campanulids</taxon>
        <taxon>Asterales</taxon>
        <taxon>Asteraceae</taxon>
        <taxon>Asteroideae</taxon>
        <taxon>Heliantheae alliance</taxon>
        <taxon>Tageteae</taxon>
        <taxon>Tagetes</taxon>
    </lineage>
</organism>
<dbReference type="Pfam" id="PF03936">
    <property type="entry name" value="Terpene_synth_C"/>
    <property type="match status" value="1"/>
</dbReference>
<dbReference type="SUPFAM" id="SSF48576">
    <property type="entry name" value="Terpenoid synthases"/>
    <property type="match status" value="1"/>
</dbReference>
<dbReference type="InterPro" id="IPR008949">
    <property type="entry name" value="Isoprenoid_synthase_dom_sf"/>
</dbReference>
<evidence type="ECO:0000259" key="3">
    <source>
        <dbReference type="Pfam" id="PF01397"/>
    </source>
</evidence>
<keyword evidence="2" id="KW-0460">Magnesium</keyword>